<sequence>MAAGGPLASRSKPGGPAAPHGLPGHLVDFVEALRRRGITVGPSETVDAGQVMSVLDLLDRESLREGLACALLRRPTHRPTFDALFELWFPAAVGSRADGAIDTSLPRNAKGEIDYEALRELIVELLTDGSPEAIELTELLTAQMVEELGQYQSANGPSFSAYQALRDVAPETLLKKILDGLLGNQQDGDARATESYESEVAKRTAAQRIADFRKMIEKETRRRSAENLGKERVASYGVPRLAEEVDFLRASDAELTALKRNVTPLARLLASRLAVRRSRNRAGSIDLRRTLRKSMSTGGVPIDLVQRKPRRARPELVVMCDVSGSVAGFSHFTLLLVHALREQFSRVRVFAFIDTTDEVSRFFDAGADLGSAMSRMIREADLVGYDGHSDYGNAFGVFAERFTQSITSRTSLLVLGDGRNNYRDPNLEALARLVSVAKHAHWLNPEPRGQWGTGDSAAKVYNEVISMHECRSAQQLASVVAGLLPV</sequence>
<dbReference type="PIRSF" id="PIRSF010256">
    <property type="entry name" value="CoxE_vWa"/>
    <property type="match status" value="1"/>
</dbReference>
<organism evidence="2 3">
    <name type="scientific">Rhodococcus jostii (strain RHA1)</name>
    <dbReference type="NCBI Taxonomy" id="101510"/>
    <lineage>
        <taxon>Bacteria</taxon>
        <taxon>Bacillati</taxon>
        <taxon>Actinomycetota</taxon>
        <taxon>Actinomycetes</taxon>
        <taxon>Mycobacteriales</taxon>
        <taxon>Nocardiaceae</taxon>
        <taxon>Rhodococcus</taxon>
    </lineage>
</organism>
<feature type="region of interest" description="Disordered" evidence="1">
    <location>
        <begin position="1"/>
        <end position="22"/>
    </location>
</feature>
<name>Q0SH64_RHOJR</name>
<dbReference type="PANTHER" id="PTHR39338">
    <property type="entry name" value="BLL5662 PROTEIN-RELATED"/>
    <property type="match status" value="1"/>
</dbReference>
<protein>
    <recommendedName>
        <fullName evidence="4">VWA domain containing CoxE-like protein</fullName>
    </recommendedName>
</protein>
<dbReference type="KEGG" id="rha:RHA1_ro01298"/>
<dbReference type="RefSeq" id="WP_011594365.1">
    <property type="nucleotide sequence ID" value="NC_008268.1"/>
</dbReference>
<feature type="compositionally biased region" description="Low complexity" evidence="1">
    <location>
        <begin position="13"/>
        <end position="22"/>
    </location>
</feature>
<dbReference type="InterPro" id="IPR036465">
    <property type="entry name" value="vWFA_dom_sf"/>
</dbReference>
<dbReference type="PATRIC" id="fig|101510.16.peg.1325"/>
<dbReference type="eggNOG" id="COG3552">
    <property type="taxonomic scope" value="Bacteria"/>
</dbReference>
<evidence type="ECO:0000313" key="2">
    <source>
        <dbReference type="EMBL" id="ABG93122.1"/>
    </source>
</evidence>
<dbReference type="InterPro" id="IPR011195">
    <property type="entry name" value="UCP010256"/>
</dbReference>
<dbReference type="Proteomes" id="UP000008710">
    <property type="component" value="Chromosome"/>
</dbReference>
<reference evidence="3" key="1">
    <citation type="journal article" date="2006" name="Proc. Natl. Acad. Sci. U.S.A.">
        <title>The complete genome of Rhodococcus sp. RHA1 provides insights into a catabolic powerhouse.</title>
        <authorList>
            <person name="McLeod M.P."/>
            <person name="Warren R.L."/>
            <person name="Hsiao W.W.L."/>
            <person name="Araki N."/>
            <person name="Myhre M."/>
            <person name="Fernandes C."/>
            <person name="Miyazawa D."/>
            <person name="Wong W."/>
            <person name="Lillquist A.L."/>
            <person name="Wang D."/>
            <person name="Dosanjh M."/>
            <person name="Hara H."/>
            <person name="Petrescu A."/>
            <person name="Morin R.D."/>
            <person name="Yang G."/>
            <person name="Stott J.M."/>
            <person name="Schein J.E."/>
            <person name="Shin H."/>
            <person name="Smailus D."/>
            <person name="Siddiqui A.S."/>
            <person name="Marra M.A."/>
            <person name="Jones S.J.M."/>
            <person name="Holt R."/>
            <person name="Brinkman F.S.L."/>
            <person name="Miyauchi K."/>
            <person name="Fukuda M."/>
            <person name="Davies J.E."/>
            <person name="Mohn W.W."/>
            <person name="Eltis L.D."/>
        </authorList>
    </citation>
    <scope>NUCLEOTIDE SEQUENCE [LARGE SCALE GENOMIC DNA]</scope>
    <source>
        <strain evidence="3">RHA1</strain>
    </source>
</reference>
<evidence type="ECO:0000256" key="1">
    <source>
        <dbReference type="SAM" id="MobiDB-lite"/>
    </source>
</evidence>
<proteinExistence type="predicted"/>
<evidence type="ECO:0008006" key="4">
    <source>
        <dbReference type="Google" id="ProtNLM"/>
    </source>
</evidence>
<dbReference type="Pfam" id="PF05762">
    <property type="entry name" value="VWA_CoxE"/>
    <property type="match status" value="1"/>
</dbReference>
<dbReference type="PANTHER" id="PTHR39338:SF5">
    <property type="entry name" value="BLR6139 PROTEIN"/>
    <property type="match status" value="1"/>
</dbReference>
<dbReference type="OrthoDB" id="5174525at2"/>
<dbReference type="HOGENOM" id="CLU_042261_2_1_11"/>
<accession>Q0SH64</accession>
<dbReference type="InterPro" id="IPR008912">
    <property type="entry name" value="Uncharacterised_CoxE"/>
</dbReference>
<dbReference type="AlphaFoldDB" id="Q0SH64"/>
<evidence type="ECO:0000313" key="3">
    <source>
        <dbReference type="Proteomes" id="UP000008710"/>
    </source>
</evidence>
<dbReference type="SUPFAM" id="SSF53300">
    <property type="entry name" value="vWA-like"/>
    <property type="match status" value="1"/>
</dbReference>
<dbReference type="EMBL" id="CP000431">
    <property type="protein sequence ID" value="ABG93122.1"/>
    <property type="molecule type" value="Genomic_DNA"/>
</dbReference>
<gene>
    <name evidence="2" type="ordered locus">RHA1_ro01298</name>
</gene>